<sequence>MVRKRSDSPARFYQFDADAPSKGGSAQRLVDLKDNKIKALRQRLTEGEDSGIADYNLDALMKALDLERDKNSPDEPA</sequence>
<dbReference type="EMBL" id="CP135176">
    <property type="protein sequence ID" value="WZS87067.1"/>
    <property type="molecule type" value="Genomic_DNA"/>
</dbReference>
<name>A0AAN0LPM0_9VIBR</name>
<organism evidence="2 3">
    <name type="scientific">Vibrio cyclitrophicus ZF270</name>
    <dbReference type="NCBI Taxonomy" id="1136176"/>
    <lineage>
        <taxon>Bacteria</taxon>
        <taxon>Pseudomonadati</taxon>
        <taxon>Pseudomonadota</taxon>
        <taxon>Gammaproteobacteria</taxon>
        <taxon>Vibrionales</taxon>
        <taxon>Vibrionaceae</taxon>
        <taxon>Vibrio</taxon>
    </lineage>
</organism>
<evidence type="ECO:0000256" key="1">
    <source>
        <dbReference type="SAM" id="MobiDB-lite"/>
    </source>
</evidence>
<accession>A0AAN0LPM0</accession>
<reference evidence="2 3" key="1">
    <citation type="journal article" date="2024" name="Elife">
        <title>Polysaccharide breakdown products drive degradation-dispersal cycles of foraging bacteria through changes in metabolism and motility.</title>
        <authorList>
            <person name="Stubbusch A.K."/>
            <person name="Keegstra J.M."/>
            <person name="Schwartzman J."/>
            <person name="Pontrelli S."/>
            <person name="Clerc E.E."/>
            <person name="Stocker R."/>
            <person name="Magnabosco C."/>
            <person name="Schubert O.T."/>
            <person name="Ackermann M."/>
            <person name="D'Souza G.G."/>
        </authorList>
    </citation>
    <scope>NUCLEOTIDE SEQUENCE [LARGE SCALE GENOMIC DNA]</scope>
    <source>
        <strain evidence="2 3">ZF270</strain>
    </source>
</reference>
<protein>
    <submittedName>
        <fullName evidence="2">Type II toxin-antitoxin system ParD family antitoxin</fullName>
    </submittedName>
</protein>
<keyword evidence="3" id="KW-1185">Reference proteome</keyword>
<evidence type="ECO:0000313" key="2">
    <source>
        <dbReference type="EMBL" id="WZS87067.1"/>
    </source>
</evidence>
<gene>
    <name evidence="2" type="ORF">QYQ95_07200</name>
</gene>
<proteinExistence type="predicted"/>
<dbReference type="Pfam" id="PF03693">
    <property type="entry name" value="ParD_antitoxin"/>
    <property type="match status" value="1"/>
</dbReference>
<dbReference type="AlphaFoldDB" id="A0AAN0LPM0"/>
<dbReference type="InterPro" id="IPR022789">
    <property type="entry name" value="ParD"/>
</dbReference>
<feature type="region of interest" description="Disordered" evidence="1">
    <location>
        <begin position="1"/>
        <end position="27"/>
    </location>
</feature>
<dbReference type="Proteomes" id="UP001441914">
    <property type="component" value="Chromosome 1"/>
</dbReference>
<evidence type="ECO:0000313" key="3">
    <source>
        <dbReference type="Proteomes" id="UP001441914"/>
    </source>
</evidence>
<dbReference type="RefSeq" id="WP_016800792.1">
    <property type="nucleotide sequence ID" value="NZ_AIDR02000018.1"/>
</dbReference>